<dbReference type="Ensembl" id="ENSCSAVT00000013729.1">
    <property type="protein sequence ID" value="ENSCSAVP00000013573.1"/>
    <property type="gene ID" value="ENSCSAVG00000007953.1"/>
</dbReference>
<dbReference type="Pfam" id="PF21744">
    <property type="entry name" value="BAHCC1-like_Tudor"/>
    <property type="match status" value="1"/>
</dbReference>
<accession>H2Z7L1</accession>
<keyword evidence="3" id="KW-1185">Reference proteome</keyword>
<dbReference type="HOGENOM" id="CLU_1119845_0_0_1"/>
<dbReference type="GeneTree" id="ENSGT00940000173476"/>
<organism evidence="2 3">
    <name type="scientific">Ciona savignyi</name>
    <name type="common">Pacific transparent sea squirt</name>
    <dbReference type="NCBI Taxonomy" id="51511"/>
    <lineage>
        <taxon>Eukaryota</taxon>
        <taxon>Metazoa</taxon>
        <taxon>Chordata</taxon>
        <taxon>Tunicata</taxon>
        <taxon>Ascidiacea</taxon>
        <taxon>Phlebobranchia</taxon>
        <taxon>Cionidae</taxon>
        <taxon>Ciona</taxon>
    </lineage>
</organism>
<reference evidence="2" key="3">
    <citation type="submission" date="2025-09" db="UniProtKB">
        <authorList>
            <consortium name="Ensembl"/>
        </authorList>
    </citation>
    <scope>IDENTIFICATION</scope>
</reference>
<dbReference type="PANTHER" id="PTHR12505:SF24">
    <property type="entry name" value="PROTEIN WINGED EYE"/>
    <property type="match status" value="1"/>
</dbReference>
<dbReference type="InterPro" id="IPR043151">
    <property type="entry name" value="BAH_sf"/>
</dbReference>
<evidence type="ECO:0000313" key="3">
    <source>
        <dbReference type="Proteomes" id="UP000007875"/>
    </source>
</evidence>
<feature type="domain" description="BAH" evidence="1">
    <location>
        <begin position="126"/>
        <end position="242"/>
    </location>
</feature>
<dbReference type="Proteomes" id="UP000007875">
    <property type="component" value="Unassembled WGS sequence"/>
</dbReference>
<dbReference type="Pfam" id="PF01426">
    <property type="entry name" value="BAH"/>
    <property type="match status" value="1"/>
</dbReference>
<reference evidence="2" key="2">
    <citation type="submission" date="2025-08" db="UniProtKB">
        <authorList>
            <consortium name="Ensembl"/>
        </authorList>
    </citation>
    <scope>IDENTIFICATION</scope>
</reference>
<dbReference type="InterPro" id="IPR052429">
    <property type="entry name" value="BAH_domain_protein"/>
</dbReference>
<dbReference type="InterPro" id="IPR001025">
    <property type="entry name" value="BAH_dom"/>
</dbReference>
<dbReference type="GO" id="GO:0003682">
    <property type="term" value="F:chromatin binding"/>
    <property type="evidence" value="ECO:0007669"/>
    <property type="project" value="InterPro"/>
</dbReference>
<proteinExistence type="predicted"/>
<reference evidence="3" key="1">
    <citation type="submission" date="2003-08" db="EMBL/GenBank/DDBJ databases">
        <authorList>
            <person name="Birren B."/>
            <person name="Nusbaum C."/>
            <person name="Abebe A."/>
            <person name="Abouelleil A."/>
            <person name="Adekoya E."/>
            <person name="Ait-zahra M."/>
            <person name="Allen N."/>
            <person name="Allen T."/>
            <person name="An P."/>
            <person name="Anderson M."/>
            <person name="Anderson S."/>
            <person name="Arachchi H."/>
            <person name="Armbruster J."/>
            <person name="Bachantsang P."/>
            <person name="Baldwin J."/>
            <person name="Barry A."/>
            <person name="Bayul T."/>
            <person name="Blitshsteyn B."/>
            <person name="Bloom T."/>
            <person name="Blye J."/>
            <person name="Boguslavskiy L."/>
            <person name="Borowsky M."/>
            <person name="Boukhgalter B."/>
            <person name="Brunache A."/>
            <person name="Butler J."/>
            <person name="Calixte N."/>
            <person name="Calvo S."/>
            <person name="Camarata J."/>
            <person name="Campo K."/>
            <person name="Chang J."/>
            <person name="Cheshatsang Y."/>
            <person name="Citroen M."/>
            <person name="Collymore A."/>
            <person name="Considine T."/>
            <person name="Cook A."/>
            <person name="Cooke P."/>
            <person name="Corum B."/>
            <person name="Cuomo C."/>
            <person name="David R."/>
            <person name="Dawoe T."/>
            <person name="Degray S."/>
            <person name="Dodge S."/>
            <person name="Dooley K."/>
            <person name="Dorje P."/>
            <person name="Dorjee K."/>
            <person name="Dorris L."/>
            <person name="Duffey N."/>
            <person name="Dupes A."/>
            <person name="Elkins T."/>
            <person name="Engels R."/>
            <person name="Erickson J."/>
            <person name="Farina A."/>
            <person name="Faro S."/>
            <person name="Ferreira P."/>
            <person name="Fischer H."/>
            <person name="Fitzgerald M."/>
            <person name="Foley K."/>
            <person name="Gage D."/>
            <person name="Galagan J."/>
            <person name="Gearin G."/>
            <person name="Gnerre S."/>
            <person name="Gnirke A."/>
            <person name="Goyette A."/>
            <person name="Graham J."/>
            <person name="Grandbois E."/>
            <person name="Gyaltsen K."/>
            <person name="Hafez N."/>
            <person name="Hagopian D."/>
            <person name="Hagos B."/>
            <person name="Hall J."/>
            <person name="Hatcher B."/>
            <person name="Heller A."/>
            <person name="Higgins H."/>
            <person name="Honan T."/>
            <person name="Horn A."/>
            <person name="Houde N."/>
            <person name="Hughes L."/>
            <person name="Hulme W."/>
            <person name="Husby E."/>
            <person name="Iliev I."/>
            <person name="Jaffe D."/>
            <person name="Jones C."/>
            <person name="Kamal M."/>
            <person name="Kamat A."/>
            <person name="Kamvysselis M."/>
            <person name="Karlsson E."/>
            <person name="Kells C."/>
            <person name="Kieu A."/>
            <person name="Kisner P."/>
            <person name="Kodira C."/>
            <person name="Kulbokas E."/>
            <person name="Labutti K."/>
            <person name="Lama D."/>
            <person name="Landers T."/>
            <person name="Leger J."/>
            <person name="Levine S."/>
            <person name="Lewis D."/>
            <person name="Lewis T."/>
            <person name="Lindblad-toh K."/>
            <person name="Liu X."/>
            <person name="Lokyitsang T."/>
            <person name="Lokyitsang Y."/>
            <person name="Lucien O."/>
            <person name="Lui A."/>
            <person name="Ma L.J."/>
            <person name="Mabbitt R."/>
            <person name="Macdonald J."/>
            <person name="Maclean C."/>
            <person name="Major J."/>
            <person name="Manning J."/>
            <person name="Marabella R."/>
            <person name="Maru K."/>
            <person name="Matthews C."/>
            <person name="Mauceli E."/>
            <person name="Mccarthy M."/>
            <person name="Mcdonough S."/>
            <person name="Mcghee T."/>
            <person name="Meldrim J."/>
            <person name="Meneus L."/>
            <person name="Mesirov J."/>
            <person name="Mihalev A."/>
            <person name="Mihova T."/>
            <person name="Mikkelsen T."/>
            <person name="Mlenga V."/>
            <person name="Moru K."/>
            <person name="Mozes J."/>
            <person name="Mulrain L."/>
            <person name="Munson G."/>
            <person name="Naylor J."/>
            <person name="Newes C."/>
            <person name="Nguyen C."/>
            <person name="Nguyen N."/>
            <person name="Nguyen T."/>
            <person name="Nicol R."/>
            <person name="Nielsen C."/>
            <person name="Nizzari M."/>
            <person name="Norbu C."/>
            <person name="Norbu N."/>
            <person name="O'donnell P."/>
            <person name="Okoawo O."/>
            <person name="O'leary S."/>
            <person name="Omotosho B."/>
            <person name="O'neill K."/>
            <person name="Osman S."/>
            <person name="Parker S."/>
            <person name="Perrin D."/>
            <person name="Phunkhang P."/>
            <person name="Piqani B."/>
            <person name="Purcell S."/>
            <person name="Rachupka T."/>
            <person name="Ramasamy U."/>
            <person name="Rameau R."/>
            <person name="Ray V."/>
            <person name="Raymond C."/>
            <person name="Retta R."/>
            <person name="Richardson S."/>
            <person name="Rise C."/>
            <person name="Rodriguez J."/>
            <person name="Rogers J."/>
            <person name="Rogov P."/>
            <person name="Rutman M."/>
            <person name="Schupbach R."/>
            <person name="Seaman C."/>
            <person name="Settipalli S."/>
            <person name="Sharpe T."/>
            <person name="Sheridan J."/>
            <person name="Sherpa N."/>
            <person name="Shi J."/>
            <person name="Smirnov S."/>
            <person name="Smith C."/>
            <person name="Sougnez C."/>
            <person name="Spencer B."/>
            <person name="Stalker J."/>
            <person name="Stange-thomann N."/>
            <person name="Stavropoulos S."/>
            <person name="Stetson K."/>
            <person name="Stone C."/>
            <person name="Stone S."/>
            <person name="Stubbs M."/>
            <person name="Talamas J."/>
            <person name="Tchuinga P."/>
            <person name="Tenzing P."/>
            <person name="Tesfaye S."/>
            <person name="Theodore J."/>
            <person name="Thoulutsang Y."/>
            <person name="Topham K."/>
            <person name="Towey S."/>
            <person name="Tsamla T."/>
            <person name="Tsomo N."/>
            <person name="Vallee D."/>
            <person name="Vassiliev H."/>
            <person name="Venkataraman V."/>
            <person name="Vinson J."/>
            <person name="Vo A."/>
            <person name="Wade C."/>
            <person name="Wang S."/>
            <person name="Wangchuk T."/>
            <person name="Wangdi T."/>
            <person name="Whittaker C."/>
            <person name="Wilkinson J."/>
            <person name="Wu Y."/>
            <person name="Wyman D."/>
            <person name="Yadav S."/>
            <person name="Yang S."/>
            <person name="Yang X."/>
            <person name="Yeager S."/>
            <person name="Yee E."/>
            <person name="Young G."/>
            <person name="Zainoun J."/>
            <person name="Zembeck L."/>
            <person name="Zimmer A."/>
            <person name="Zody M."/>
            <person name="Lander E."/>
        </authorList>
    </citation>
    <scope>NUCLEOTIDE SEQUENCE [LARGE SCALE GENOMIC DNA]</scope>
</reference>
<sequence length="248" mass="27913">MKMHSLYTGSVASGKHDQGEVHIDFDDGDSSKIPLEQIRLLPADYMLPQSNGYEETQVPAASLKTNNCKAKKSTNTSSGAACSNGSSHSSGNSTESAYWRWHGPCLNQEQKATTKVYYQTIVRDNDVISCGDCAIFLSHGRPNLPYIGLIESMWESWASTMVVRVRWFYHPEEMHKGRKKHLGKNALFKSTHIDENDVQTISHICQVLSYEEFRQRKAPCGKHIYYCAGTYDPSTGQIIKLYNDTHPT</sequence>
<dbReference type="AlphaFoldDB" id="H2Z7L1"/>
<dbReference type="SMART" id="SM00439">
    <property type="entry name" value="BAH"/>
    <property type="match status" value="1"/>
</dbReference>
<dbReference type="Gene3D" id="2.30.30.490">
    <property type="match status" value="1"/>
</dbReference>
<dbReference type="InterPro" id="IPR048924">
    <property type="entry name" value="BAHCC1-like_Tudor"/>
</dbReference>
<protein>
    <recommendedName>
        <fullName evidence="1">BAH domain-containing protein</fullName>
    </recommendedName>
</protein>
<dbReference type="PANTHER" id="PTHR12505">
    <property type="entry name" value="PHD FINGER TRANSCRIPTION FACTOR"/>
    <property type="match status" value="1"/>
</dbReference>
<evidence type="ECO:0000313" key="2">
    <source>
        <dbReference type="Ensembl" id="ENSCSAVP00000013573.1"/>
    </source>
</evidence>
<name>H2Z7L1_CIOSA</name>
<dbReference type="PROSITE" id="PS51038">
    <property type="entry name" value="BAH"/>
    <property type="match status" value="1"/>
</dbReference>
<evidence type="ECO:0000259" key="1">
    <source>
        <dbReference type="PROSITE" id="PS51038"/>
    </source>
</evidence>